<feature type="compositionally biased region" description="Low complexity" evidence="5">
    <location>
        <begin position="243"/>
        <end position="254"/>
    </location>
</feature>
<dbReference type="GO" id="GO:0020037">
    <property type="term" value="F:heme binding"/>
    <property type="evidence" value="ECO:0007669"/>
    <property type="project" value="InterPro"/>
</dbReference>
<organism evidence="7 8">
    <name type="scientific">Aerolutibacter ruishenii</name>
    <dbReference type="NCBI Taxonomy" id="686800"/>
    <lineage>
        <taxon>Bacteria</taxon>
        <taxon>Pseudomonadati</taxon>
        <taxon>Pseudomonadota</taxon>
        <taxon>Gammaproteobacteria</taxon>
        <taxon>Lysobacterales</taxon>
        <taxon>Lysobacteraceae</taxon>
        <taxon>Aerolutibacter</taxon>
    </lineage>
</organism>
<evidence type="ECO:0000256" key="4">
    <source>
        <dbReference type="PROSITE-ProRule" id="PRU00433"/>
    </source>
</evidence>
<dbReference type="OrthoDB" id="9765171at2"/>
<dbReference type="RefSeq" id="WP_144813748.1">
    <property type="nucleotide sequence ID" value="NZ_VLKP01000005.1"/>
</dbReference>
<dbReference type="SUPFAM" id="SSF46626">
    <property type="entry name" value="Cytochrome c"/>
    <property type="match status" value="1"/>
</dbReference>
<dbReference type="InterPro" id="IPR009056">
    <property type="entry name" value="Cyt_c-like_dom"/>
</dbReference>
<feature type="region of interest" description="Disordered" evidence="5">
    <location>
        <begin position="168"/>
        <end position="267"/>
    </location>
</feature>
<reference evidence="7 8" key="1">
    <citation type="journal article" date="2015" name="Stand. Genomic Sci.">
        <title>Genomic Encyclopedia of Bacterial and Archaeal Type Strains, Phase III: the genomes of soil and plant-associated and newly described type strains.</title>
        <authorList>
            <person name="Whitman W.B."/>
            <person name="Woyke T."/>
            <person name="Klenk H.P."/>
            <person name="Zhou Y."/>
            <person name="Lilburn T.G."/>
            <person name="Beck B.J."/>
            <person name="De Vos P."/>
            <person name="Vandamme P."/>
            <person name="Eisen J.A."/>
            <person name="Garrity G."/>
            <person name="Hugenholtz P."/>
            <person name="Kyrpides N.C."/>
        </authorList>
    </citation>
    <scope>NUCLEOTIDE SEQUENCE [LARGE SCALE GENOMIC DNA]</scope>
    <source>
        <strain evidence="7 8">CGMCC 1.10136</strain>
    </source>
</reference>
<proteinExistence type="predicted"/>
<keyword evidence="3 4" id="KW-0408">Iron</keyword>
<dbReference type="Pfam" id="PF13442">
    <property type="entry name" value="Cytochrome_CBB3"/>
    <property type="match status" value="1"/>
</dbReference>
<evidence type="ECO:0000313" key="8">
    <source>
        <dbReference type="Proteomes" id="UP000316471"/>
    </source>
</evidence>
<dbReference type="Proteomes" id="UP000316471">
    <property type="component" value="Unassembled WGS sequence"/>
</dbReference>
<feature type="compositionally biased region" description="Basic and acidic residues" evidence="5">
    <location>
        <begin position="177"/>
        <end position="215"/>
    </location>
</feature>
<gene>
    <name evidence="7" type="ORF">IP93_01412</name>
</gene>
<dbReference type="GO" id="GO:0046872">
    <property type="term" value="F:metal ion binding"/>
    <property type="evidence" value="ECO:0007669"/>
    <property type="project" value="UniProtKB-KW"/>
</dbReference>
<evidence type="ECO:0000313" key="7">
    <source>
        <dbReference type="EMBL" id="TWI11516.1"/>
    </source>
</evidence>
<dbReference type="PROSITE" id="PS51007">
    <property type="entry name" value="CYTC"/>
    <property type="match status" value="1"/>
</dbReference>
<name>A0A562LV84_9GAMM</name>
<dbReference type="AlphaFoldDB" id="A0A562LV84"/>
<dbReference type="GO" id="GO:0009055">
    <property type="term" value="F:electron transfer activity"/>
    <property type="evidence" value="ECO:0007669"/>
    <property type="project" value="InterPro"/>
</dbReference>
<keyword evidence="1 4" id="KW-0349">Heme</keyword>
<sequence length="267" mass="28610">MSFATRKTLAVLGAGTGVVVLAAVGFVWSGVYDIGADEPHWPATHALLETFRQRSIDVRAGKLQVPSDLANPDRVRQGAGNYAAMCAGCHLSPGVDATEMSKGLYPSPPDLTKQAVDEGRAFWAIKHGIKASGMPAWGKSMDDEYIWNMAAFIQELPKLDAASYQTLVDSSGGHSHGGGEARPHEHGDSETAPHEHHEEMPREHHDQGDADHHADAPTPMSHSHPPGTPPHQDAPEVPPDPRSTPSASPTPTAPESHDEPHDHHPPF</sequence>
<keyword evidence="2 4" id="KW-0479">Metal-binding</keyword>
<evidence type="ECO:0000256" key="3">
    <source>
        <dbReference type="ARBA" id="ARBA00023004"/>
    </source>
</evidence>
<accession>A0A562LV84</accession>
<comment type="caution">
    <text evidence="7">The sequence shown here is derived from an EMBL/GenBank/DDBJ whole genome shotgun (WGS) entry which is preliminary data.</text>
</comment>
<evidence type="ECO:0000256" key="5">
    <source>
        <dbReference type="SAM" id="MobiDB-lite"/>
    </source>
</evidence>
<feature type="domain" description="Cytochrome c" evidence="6">
    <location>
        <begin position="73"/>
        <end position="157"/>
    </location>
</feature>
<dbReference type="InterPro" id="IPR036909">
    <property type="entry name" value="Cyt_c-like_dom_sf"/>
</dbReference>
<evidence type="ECO:0000259" key="6">
    <source>
        <dbReference type="PROSITE" id="PS51007"/>
    </source>
</evidence>
<dbReference type="EMBL" id="VLKP01000005">
    <property type="protein sequence ID" value="TWI11516.1"/>
    <property type="molecule type" value="Genomic_DNA"/>
</dbReference>
<evidence type="ECO:0000256" key="2">
    <source>
        <dbReference type="ARBA" id="ARBA00022723"/>
    </source>
</evidence>
<evidence type="ECO:0000256" key="1">
    <source>
        <dbReference type="ARBA" id="ARBA00022617"/>
    </source>
</evidence>
<dbReference type="Gene3D" id="1.10.760.10">
    <property type="entry name" value="Cytochrome c-like domain"/>
    <property type="match status" value="1"/>
</dbReference>
<keyword evidence="8" id="KW-1185">Reference proteome</keyword>
<feature type="compositionally biased region" description="Basic and acidic residues" evidence="5">
    <location>
        <begin position="255"/>
        <end position="267"/>
    </location>
</feature>
<protein>
    <submittedName>
        <fullName evidence="7">Mono/diheme cytochrome c family protein</fullName>
    </submittedName>
</protein>